<organism evidence="1 2">
    <name type="scientific">Cryptotermes secundus</name>
    <dbReference type="NCBI Taxonomy" id="105785"/>
    <lineage>
        <taxon>Eukaryota</taxon>
        <taxon>Metazoa</taxon>
        <taxon>Ecdysozoa</taxon>
        <taxon>Arthropoda</taxon>
        <taxon>Hexapoda</taxon>
        <taxon>Insecta</taxon>
        <taxon>Pterygota</taxon>
        <taxon>Neoptera</taxon>
        <taxon>Polyneoptera</taxon>
        <taxon>Dictyoptera</taxon>
        <taxon>Blattodea</taxon>
        <taxon>Blattoidea</taxon>
        <taxon>Termitoidae</taxon>
        <taxon>Kalotermitidae</taxon>
        <taxon>Cryptotermitinae</taxon>
        <taxon>Cryptotermes</taxon>
    </lineage>
</organism>
<gene>
    <name evidence="1" type="ORF">B7P43_G14717</name>
</gene>
<dbReference type="OrthoDB" id="1095242at2759"/>
<keyword evidence="2" id="KW-1185">Reference proteome</keyword>
<protein>
    <submittedName>
        <fullName evidence="1">Uncharacterized protein</fullName>
    </submittedName>
</protein>
<comment type="caution">
    <text evidence="1">The sequence shown here is derived from an EMBL/GenBank/DDBJ whole genome shotgun (WGS) entry which is preliminary data.</text>
</comment>
<evidence type="ECO:0000313" key="1">
    <source>
        <dbReference type="EMBL" id="PNF33123.1"/>
    </source>
</evidence>
<dbReference type="InParanoid" id="A0A2J7QX13"/>
<reference evidence="1 2" key="1">
    <citation type="submission" date="2017-12" db="EMBL/GenBank/DDBJ databases">
        <title>Hemimetabolous genomes reveal molecular basis of termite eusociality.</title>
        <authorList>
            <person name="Harrison M.C."/>
            <person name="Jongepier E."/>
            <person name="Robertson H.M."/>
            <person name="Arning N."/>
            <person name="Bitard-Feildel T."/>
            <person name="Chao H."/>
            <person name="Childers C.P."/>
            <person name="Dinh H."/>
            <person name="Doddapaneni H."/>
            <person name="Dugan S."/>
            <person name="Gowin J."/>
            <person name="Greiner C."/>
            <person name="Han Y."/>
            <person name="Hu H."/>
            <person name="Hughes D.S.T."/>
            <person name="Huylmans A.-K."/>
            <person name="Kemena C."/>
            <person name="Kremer L.P.M."/>
            <person name="Lee S.L."/>
            <person name="Lopez-Ezquerra A."/>
            <person name="Mallet L."/>
            <person name="Monroy-Kuhn J.M."/>
            <person name="Moser A."/>
            <person name="Murali S.C."/>
            <person name="Muzny D.M."/>
            <person name="Otani S."/>
            <person name="Piulachs M.-D."/>
            <person name="Poelchau M."/>
            <person name="Qu J."/>
            <person name="Schaub F."/>
            <person name="Wada-Katsumata A."/>
            <person name="Worley K.C."/>
            <person name="Xie Q."/>
            <person name="Ylla G."/>
            <person name="Poulsen M."/>
            <person name="Gibbs R.A."/>
            <person name="Schal C."/>
            <person name="Richards S."/>
            <person name="Belles X."/>
            <person name="Korb J."/>
            <person name="Bornberg-Bauer E."/>
        </authorList>
    </citation>
    <scope>NUCLEOTIDE SEQUENCE [LARGE SCALE GENOMIC DNA]</scope>
    <source>
        <tissue evidence="1">Whole body</tissue>
    </source>
</reference>
<name>A0A2J7QX13_9NEOP</name>
<dbReference type="Proteomes" id="UP000235965">
    <property type="component" value="Unassembled WGS sequence"/>
</dbReference>
<proteinExistence type="predicted"/>
<evidence type="ECO:0000313" key="2">
    <source>
        <dbReference type="Proteomes" id="UP000235965"/>
    </source>
</evidence>
<sequence>MLASFCIRCTIHSSLNNFASAELFLMFHHTLAVTASPELILLPGPGICLPFCVSSPYKVVHSARMDLQVAAVLRNV</sequence>
<dbReference type="AlphaFoldDB" id="A0A2J7QX13"/>
<accession>A0A2J7QX13</accession>
<dbReference type="EMBL" id="NEVH01009400">
    <property type="protein sequence ID" value="PNF33123.1"/>
    <property type="molecule type" value="Genomic_DNA"/>
</dbReference>